<name>A0A2Y8ZWZ4_9MICO</name>
<dbReference type="EMBL" id="UETB01000001">
    <property type="protein sequence ID" value="SSA36841.1"/>
    <property type="molecule type" value="Genomic_DNA"/>
</dbReference>
<dbReference type="OrthoDB" id="9799092at2"/>
<evidence type="ECO:0000313" key="3">
    <source>
        <dbReference type="EMBL" id="SSA36841.1"/>
    </source>
</evidence>
<dbReference type="InterPro" id="IPR000182">
    <property type="entry name" value="GNAT_dom"/>
</dbReference>
<feature type="region of interest" description="Disordered" evidence="1">
    <location>
        <begin position="1"/>
        <end position="22"/>
    </location>
</feature>
<reference evidence="3 4" key="1">
    <citation type="submission" date="2016-10" db="EMBL/GenBank/DDBJ databases">
        <authorList>
            <person name="Cai Z."/>
        </authorList>
    </citation>
    <scope>NUCLEOTIDE SEQUENCE [LARGE SCALE GENOMIC DNA]</scope>
    <source>
        <strain evidence="3 4">CGMCC 1.10826</strain>
    </source>
</reference>
<evidence type="ECO:0000259" key="2">
    <source>
        <dbReference type="PROSITE" id="PS51186"/>
    </source>
</evidence>
<gene>
    <name evidence="3" type="ORF">SAMN05216184_101495</name>
</gene>
<dbReference type="InterPro" id="IPR016181">
    <property type="entry name" value="Acyl_CoA_acyltransferase"/>
</dbReference>
<protein>
    <recommendedName>
        <fullName evidence="2">N-acetyltransferase domain-containing protein</fullName>
    </recommendedName>
</protein>
<dbReference type="SUPFAM" id="SSF55729">
    <property type="entry name" value="Acyl-CoA N-acyltransferases (Nat)"/>
    <property type="match status" value="1"/>
</dbReference>
<sequence length="344" mass="37727">MLEDYDGATRAPAPGAGGTGVELPQGHGLRWQWLTVESNAALVELLARIEEHDDPPYRTTLEESAETFVAVGADAGNAKVIGIDADGVPRAYAIVRVRPTAGTYRALCDGGVDPAWRSHGIGATLLGWQLRAARTILDAAGQDNALAVVHVEDNMTHAQTMLRLAGFVPTRWYTEMRRDLALPLPEVQPKGKVTIEPWDPALDDAVRRAHNDAFKDQWGGEQHTAETWLQGRTYFAPQWSFIALDRTSDRARVAGYLMSGRYEGDWEAQGWTEGYTEILGVREEWRGMRVATALLVTAMRAYAADGMEYAGLGVDSPAPDGDFGLFGQLGYEPTRHSLMFTRAV</sequence>
<keyword evidence="4" id="KW-1185">Reference proteome</keyword>
<dbReference type="Proteomes" id="UP000250222">
    <property type="component" value="Unassembled WGS sequence"/>
</dbReference>
<dbReference type="PROSITE" id="PS51186">
    <property type="entry name" value="GNAT"/>
    <property type="match status" value="2"/>
</dbReference>
<feature type="domain" description="N-acetyltransferase" evidence="2">
    <location>
        <begin position="193"/>
        <end position="344"/>
    </location>
</feature>
<dbReference type="RefSeq" id="WP_110850973.1">
    <property type="nucleotide sequence ID" value="NZ_QKLZ01000001.1"/>
</dbReference>
<organism evidence="3 4">
    <name type="scientific">Georgenia satyanarayanai</name>
    <dbReference type="NCBI Taxonomy" id="860221"/>
    <lineage>
        <taxon>Bacteria</taxon>
        <taxon>Bacillati</taxon>
        <taxon>Actinomycetota</taxon>
        <taxon>Actinomycetes</taxon>
        <taxon>Micrococcales</taxon>
        <taxon>Bogoriellaceae</taxon>
        <taxon>Georgenia</taxon>
    </lineage>
</organism>
<feature type="domain" description="N-acetyltransferase" evidence="2">
    <location>
        <begin position="29"/>
        <end position="185"/>
    </location>
</feature>
<evidence type="ECO:0000313" key="4">
    <source>
        <dbReference type="Proteomes" id="UP000250222"/>
    </source>
</evidence>
<evidence type="ECO:0000256" key="1">
    <source>
        <dbReference type="SAM" id="MobiDB-lite"/>
    </source>
</evidence>
<dbReference type="Pfam" id="PF00583">
    <property type="entry name" value="Acetyltransf_1"/>
    <property type="match status" value="1"/>
</dbReference>
<dbReference type="GO" id="GO:0016747">
    <property type="term" value="F:acyltransferase activity, transferring groups other than amino-acyl groups"/>
    <property type="evidence" value="ECO:0007669"/>
    <property type="project" value="InterPro"/>
</dbReference>
<dbReference type="CDD" id="cd04301">
    <property type="entry name" value="NAT_SF"/>
    <property type="match status" value="1"/>
</dbReference>
<proteinExistence type="predicted"/>
<accession>A0A2Y8ZWZ4</accession>
<dbReference type="Gene3D" id="3.40.630.30">
    <property type="match status" value="1"/>
</dbReference>
<dbReference type="AlphaFoldDB" id="A0A2Y8ZWZ4"/>